<feature type="transmembrane region" description="Helical" evidence="5">
    <location>
        <begin position="417"/>
        <end position="438"/>
    </location>
</feature>
<feature type="transmembrane region" description="Helical" evidence="5">
    <location>
        <begin position="51"/>
        <end position="72"/>
    </location>
</feature>
<evidence type="ECO:0000256" key="5">
    <source>
        <dbReference type="SAM" id="Phobius"/>
    </source>
</evidence>
<evidence type="ECO:0000256" key="2">
    <source>
        <dbReference type="ARBA" id="ARBA00022692"/>
    </source>
</evidence>
<dbReference type="Pfam" id="PF00324">
    <property type="entry name" value="AA_permease"/>
    <property type="match status" value="1"/>
</dbReference>
<gene>
    <name evidence="7" type="ORF">UFOPK3402_00943</name>
</gene>
<dbReference type="InterPro" id="IPR004841">
    <property type="entry name" value="AA-permease/SLC12A_dom"/>
</dbReference>
<comment type="subcellular location">
    <subcellularLocation>
        <location evidence="1">Membrane</location>
        <topology evidence="1">Multi-pass membrane protein</topology>
    </subcellularLocation>
</comment>
<feature type="transmembrane region" description="Helical" evidence="5">
    <location>
        <begin position="196"/>
        <end position="221"/>
    </location>
</feature>
<dbReference type="PIRSF" id="PIRSF006060">
    <property type="entry name" value="AA_transporter"/>
    <property type="match status" value="1"/>
</dbReference>
<evidence type="ECO:0000313" key="7">
    <source>
        <dbReference type="EMBL" id="CAB4875652.1"/>
    </source>
</evidence>
<dbReference type="PANTHER" id="PTHR42770:SF16">
    <property type="entry name" value="AMINO ACID PERMEASE"/>
    <property type="match status" value="1"/>
</dbReference>
<feature type="transmembrane region" description="Helical" evidence="5">
    <location>
        <begin position="450"/>
        <end position="469"/>
    </location>
</feature>
<keyword evidence="2 5" id="KW-0812">Transmembrane</keyword>
<sequence length="487" mass="51081">MATITETPISTKLKANSLGTLGVVILVLSAASPLIGLTGAIPTAMVLGNGIGAPMAFVLVGAILLIFASGYIAMSRQVTNAGALYAFVGRGLGLPIGLGAAGLAWWAYTTVQLAVYGFFGVVASGTLANYTGIELQWWVCTLILMALIQVFGYLGIELGAKVLLVLMALEWGTMILLSMAILFTGGAGEGFAAGEVWSLGNLTAAGISVALIFAFASMFGFESSAIYGEETRNPKKTIGRATIISICLITLFFAFTGWMLIVGYGPGNAVDAAIATLEGGDPAQYVFASGEQYLGSWAPVLMSLFVITSMFACNLAFHNGIARYQYTLGRDGILPKSFARTRASGSPYVSSMVQTVTVLVFILIAVVTNADPIAVVFFWFSGIAVVALVTLYVLTAVAVLVFFVRNKGTDAGVWARLLSPIISILLLGYSLSLIVGNFELLVGTSKEQALLLAATAIVAFVAGLVLFLIRRNHLSADALADLEHEVS</sequence>
<evidence type="ECO:0000256" key="4">
    <source>
        <dbReference type="ARBA" id="ARBA00023136"/>
    </source>
</evidence>
<protein>
    <submittedName>
        <fullName evidence="7">Unannotated protein</fullName>
    </submittedName>
</protein>
<dbReference type="InterPro" id="IPR050367">
    <property type="entry name" value="APC_superfamily"/>
</dbReference>
<dbReference type="EMBL" id="CAFBLS010000103">
    <property type="protein sequence ID" value="CAB4875652.1"/>
    <property type="molecule type" value="Genomic_DNA"/>
</dbReference>
<dbReference type="AlphaFoldDB" id="A0A6J7DY40"/>
<evidence type="ECO:0000256" key="3">
    <source>
        <dbReference type="ARBA" id="ARBA00022989"/>
    </source>
</evidence>
<dbReference type="GO" id="GO:0016020">
    <property type="term" value="C:membrane"/>
    <property type="evidence" value="ECO:0007669"/>
    <property type="project" value="UniProtKB-SubCell"/>
</dbReference>
<feature type="transmembrane region" description="Helical" evidence="5">
    <location>
        <begin position="348"/>
        <end position="370"/>
    </location>
</feature>
<reference evidence="7" key="1">
    <citation type="submission" date="2020-05" db="EMBL/GenBank/DDBJ databases">
        <authorList>
            <person name="Chiriac C."/>
            <person name="Salcher M."/>
            <person name="Ghai R."/>
            <person name="Kavagutti S V."/>
        </authorList>
    </citation>
    <scope>NUCLEOTIDE SEQUENCE</scope>
</reference>
<proteinExistence type="predicted"/>
<feature type="transmembrane region" description="Helical" evidence="5">
    <location>
        <begin position="135"/>
        <end position="156"/>
    </location>
</feature>
<keyword evidence="4 5" id="KW-0472">Membrane</keyword>
<evidence type="ECO:0000256" key="1">
    <source>
        <dbReference type="ARBA" id="ARBA00004141"/>
    </source>
</evidence>
<dbReference type="GO" id="GO:0055085">
    <property type="term" value="P:transmembrane transport"/>
    <property type="evidence" value="ECO:0007669"/>
    <property type="project" value="InterPro"/>
</dbReference>
<dbReference type="Gene3D" id="1.20.1740.10">
    <property type="entry name" value="Amino acid/polyamine transporter I"/>
    <property type="match status" value="1"/>
</dbReference>
<name>A0A6J7DY40_9ZZZZ</name>
<accession>A0A6J7DY40</accession>
<feature type="domain" description="Amino acid permease/ SLC12A" evidence="6">
    <location>
        <begin position="24"/>
        <end position="469"/>
    </location>
</feature>
<feature type="transmembrane region" description="Helical" evidence="5">
    <location>
        <begin position="376"/>
        <end position="405"/>
    </location>
</feature>
<dbReference type="PANTHER" id="PTHR42770">
    <property type="entry name" value="AMINO ACID TRANSPORTER-RELATED"/>
    <property type="match status" value="1"/>
</dbReference>
<organism evidence="7">
    <name type="scientific">freshwater metagenome</name>
    <dbReference type="NCBI Taxonomy" id="449393"/>
    <lineage>
        <taxon>unclassified sequences</taxon>
        <taxon>metagenomes</taxon>
        <taxon>ecological metagenomes</taxon>
    </lineage>
</organism>
<feature type="transmembrane region" description="Helical" evidence="5">
    <location>
        <begin position="21"/>
        <end position="45"/>
    </location>
</feature>
<feature type="transmembrane region" description="Helical" evidence="5">
    <location>
        <begin position="84"/>
        <end position="108"/>
    </location>
</feature>
<feature type="transmembrane region" description="Helical" evidence="5">
    <location>
        <begin position="241"/>
        <end position="261"/>
    </location>
</feature>
<keyword evidence="3 5" id="KW-1133">Transmembrane helix</keyword>
<evidence type="ECO:0000259" key="6">
    <source>
        <dbReference type="Pfam" id="PF00324"/>
    </source>
</evidence>
<feature type="transmembrane region" description="Helical" evidence="5">
    <location>
        <begin position="163"/>
        <end position="184"/>
    </location>
</feature>
<feature type="transmembrane region" description="Helical" evidence="5">
    <location>
        <begin position="297"/>
        <end position="317"/>
    </location>
</feature>